<reference evidence="2" key="1">
    <citation type="journal article" date="2022" name="Mol. Ecol. Resour.">
        <title>The genomes of chicory, endive, great burdock and yacon provide insights into Asteraceae palaeo-polyploidization history and plant inulin production.</title>
        <authorList>
            <person name="Fan W."/>
            <person name="Wang S."/>
            <person name="Wang H."/>
            <person name="Wang A."/>
            <person name="Jiang F."/>
            <person name="Liu H."/>
            <person name="Zhao H."/>
            <person name="Xu D."/>
            <person name="Zhang Y."/>
        </authorList>
    </citation>
    <scope>NUCLEOTIDE SEQUENCE [LARGE SCALE GENOMIC DNA]</scope>
    <source>
        <strain evidence="2">cv. Niubang</strain>
    </source>
</reference>
<sequence length="115" mass="12525">MLLILITVFDNIITDLRQGIILNNLTHGGGIRRRCCDVNDGHAGDVVCGEYNGGNVRPPTDDTRPLTVSGSVKDEGGGAGVPIKALRLSERLRRKAVRDPSEEIKVLKYENTDEV</sequence>
<reference evidence="1 2" key="2">
    <citation type="journal article" date="2022" name="Mol. Ecol. Resour.">
        <title>The genomes of chicory, endive, great burdock and yacon provide insights into Asteraceae paleo-polyploidization history and plant inulin production.</title>
        <authorList>
            <person name="Fan W."/>
            <person name="Wang S."/>
            <person name="Wang H."/>
            <person name="Wang A."/>
            <person name="Jiang F."/>
            <person name="Liu H."/>
            <person name="Zhao H."/>
            <person name="Xu D."/>
            <person name="Zhang Y."/>
        </authorList>
    </citation>
    <scope>NUCLEOTIDE SEQUENCE [LARGE SCALE GENOMIC DNA]</scope>
    <source>
        <strain evidence="2">cv. Niubang</strain>
    </source>
</reference>
<keyword evidence="2" id="KW-1185">Reference proteome</keyword>
<accession>A0ACB9BBE1</accession>
<evidence type="ECO:0000313" key="1">
    <source>
        <dbReference type="EMBL" id="KAI3719827.1"/>
    </source>
</evidence>
<organism evidence="1 2">
    <name type="scientific">Arctium lappa</name>
    <name type="common">Greater burdock</name>
    <name type="synonym">Lappa major</name>
    <dbReference type="NCBI Taxonomy" id="4217"/>
    <lineage>
        <taxon>Eukaryota</taxon>
        <taxon>Viridiplantae</taxon>
        <taxon>Streptophyta</taxon>
        <taxon>Embryophyta</taxon>
        <taxon>Tracheophyta</taxon>
        <taxon>Spermatophyta</taxon>
        <taxon>Magnoliopsida</taxon>
        <taxon>eudicotyledons</taxon>
        <taxon>Gunneridae</taxon>
        <taxon>Pentapetalae</taxon>
        <taxon>asterids</taxon>
        <taxon>campanulids</taxon>
        <taxon>Asterales</taxon>
        <taxon>Asteraceae</taxon>
        <taxon>Carduoideae</taxon>
        <taxon>Cardueae</taxon>
        <taxon>Arctiinae</taxon>
        <taxon>Arctium</taxon>
    </lineage>
</organism>
<dbReference type="Proteomes" id="UP001055879">
    <property type="component" value="Linkage Group LG06"/>
</dbReference>
<protein>
    <submittedName>
        <fullName evidence="1">Uncharacterized protein</fullName>
    </submittedName>
</protein>
<evidence type="ECO:0000313" key="2">
    <source>
        <dbReference type="Proteomes" id="UP001055879"/>
    </source>
</evidence>
<name>A0ACB9BBE1_ARCLA</name>
<gene>
    <name evidence="1" type="ORF">L6452_20732</name>
</gene>
<dbReference type="EMBL" id="CM042052">
    <property type="protein sequence ID" value="KAI3719827.1"/>
    <property type="molecule type" value="Genomic_DNA"/>
</dbReference>
<proteinExistence type="predicted"/>
<comment type="caution">
    <text evidence="1">The sequence shown here is derived from an EMBL/GenBank/DDBJ whole genome shotgun (WGS) entry which is preliminary data.</text>
</comment>